<dbReference type="Proteomes" id="UP001589797">
    <property type="component" value="Unassembled WGS sequence"/>
</dbReference>
<dbReference type="GO" id="GO:0008830">
    <property type="term" value="F:dTDP-4-dehydrorhamnose 3,5-epimerase activity"/>
    <property type="evidence" value="ECO:0007669"/>
    <property type="project" value="UniProtKB-EC"/>
</dbReference>
<dbReference type="EMBL" id="JBHLWI010000018">
    <property type="protein sequence ID" value="MFC0262553.1"/>
    <property type="molecule type" value="Genomic_DNA"/>
</dbReference>
<dbReference type="PANTHER" id="PTHR21047">
    <property type="entry name" value="DTDP-6-DEOXY-D-GLUCOSE-3,5 EPIMERASE"/>
    <property type="match status" value="1"/>
</dbReference>
<reference evidence="6 7" key="1">
    <citation type="submission" date="2024-09" db="EMBL/GenBank/DDBJ databases">
        <authorList>
            <person name="Sun Q."/>
            <person name="Mori K."/>
        </authorList>
    </citation>
    <scope>NUCLEOTIDE SEQUENCE [LARGE SCALE GENOMIC DNA]</scope>
    <source>
        <strain evidence="6 7">CCM 7650</strain>
    </source>
</reference>
<comment type="catalytic activity">
    <reaction evidence="1 5">
        <text>dTDP-4-dehydro-6-deoxy-alpha-D-glucose = dTDP-4-dehydro-beta-L-rhamnose</text>
        <dbReference type="Rhea" id="RHEA:16969"/>
        <dbReference type="ChEBI" id="CHEBI:57649"/>
        <dbReference type="ChEBI" id="CHEBI:62830"/>
        <dbReference type="EC" id="5.1.3.13"/>
    </reaction>
</comment>
<dbReference type="InterPro" id="IPR000888">
    <property type="entry name" value="RmlC-like"/>
</dbReference>
<dbReference type="CDD" id="cd00438">
    <property type="entry name" value="cupin_RmlC"/>
    <property type="match status" value="1"/>
</dbReference>
<dbReference type="InterPro" id="IPR014710">
    <property type="entry name" value="RmlC-like_jellyroll"/>
</dbReference>
<comment type="subunit">
    <text evidence="5">Homodimer.</text>
</comment>
<evidence type="ECO:0000256" key="1">
    <source>
        <dbReference type="ARBA" id="ARBA00001298"/>
    </source>
</evidence>
<sequence length="174" mass="20170">MIFEETNLTGAYILDIQKIDDDRGFFGRAWCAKEMENHGLNVNIRQTNVSYNKSKGTLRGMHYQKSPFKECKVVRCTKGAIFDVIVDLRPDSPTYCEWFGVELTSENHKMIYIPEDFAHGYITLEDHTEITYMVSEFYAPGYEGAIRWDDPKFNIQWPIPPQVISAKDKAIPNF</sequence>
<comment type="similarity">
    <text evidence="5">Belongs to the dTDP-4-dehydrorhamnose 3,5-epimerase family.</text>
</comment>
<organism evidence="6 7">
    <name type="scientific">Fontibacter flavus</name>
    <dbReference type="NCBI Taxonomy" id="654838"/>
    <lineage>
        <taxon>Bacteria</taxon>
        <taxon>Pseudomonadati</taxon>
        <taxon>Bacteroidota</taxon>
        <taxon>Cytophagia</taxon>
        <taxon>Cytophagales</taxon>
        <taxon>Cyclobacteriaceae</taxon>
        <taxon>Fontibacter</taxon>
    </lineage>
</organism>
<evidence type="ECO:0000256" key="3">
    <source>
        <dbReference type="ARBA" id="ARBA00012098"/>
    </source>
</evidence>
<gene>
    <name evidence="6" type="primary">rfbC</name>
    <name evidence="6" type="ORF">ACFFIP_07630</name>
</gene>
<dbReference type="NCBIfam" id="TIGR01221">
    <property type="entry name" value="rmlC"/>
    <property type="match status" value="1"/>
</dbReference>
<dbReference type="RefSeq" id="WP_382387005.1">
    <property type="nucleotide sequence ID" value="NZ_JBHLWI010000018.1"/>
</dbReference>
<protein>
    <recommendedName>
        <fullName evidence="4 5">dTDP-4-dehydrorhamnose 3,5-epimerase</fullName>
        <ecNumber evidence="3 5">5.1.3.13</ecNumber>
    </recommendedName>
    <alternativeName>
        <fullName evidence="5">Thymidine diphospho-4-keto-rhamnose 3,5-epimerase</fullName>
    </alternativeName>
</protein>
<evidence type="ECO:0000313" key="6">
    <source>
        <dbReference type="EMBL" id="MFC0262553.1"/>
    </source>
</evidence>
<dbReference type="SUPFAM" id="SSF51182">
    <property type="entry name" value="RmlC-like cupins"/>
    <property type="match status" value="1"/>
</dbReference>
<dbReference type="EC" id="5.1.3.13" evidence="3 5"/>
<comment type="pathway">
    <text evidence="5">Carbohydrate biosynthesis; dTDP-L-rhamnose biosynthesis.</text>
</comment>
<accession>A0ABV6FRQ2</accession>
<dbReference type="Pfam" id="PF00908">
    <property type="entry name" value="dTDP_sugar_isom"/>
    <property type="match status" value="1"/>
</dbReference>
<evidence type="ECO:0000256" key="2">
    <source>
        <dbReference type="ARBA" id="ARBA00001997"/>
    </source>
</evidence>
<proteinExistence type="inferred from homology"/>
<comment type="function">
    <text evidence="2 5">Catalyzes the epimerization of the C3' and C5'positions of dTDP-6-deoxy-D-xylo-4-hexulose, forming dTDP-6-deoxy-L-lyxo-4-hexulose.</text>
</comment>
<evidence type="ECO:0000256" key="4">
    <source>
        <dbReference type="ARBA" id="ARBA00019595"/>
    </source>
</evidence>
<dbReference type="Gene3D" id="2.60.120.10">
    <property type="entry name" value="Jelly Rolls"/>
    <property type="match status" value="1"/>
</dbReference>
<keyword evidence="7" id="KW-1185">Reference proteome</keyword>
<dbReference type="PANTHER" id="PTHR21047:SF2">
    <property type="entry name" value="THYMIDINE DIPHOSPHO-4-KETO-RHAMNOSE 3,5-EPIMERASE"/>
    <property type="match status" value="1"/>
</dbReference>
<evidence type="ECO:0000313" key="7">
    <source>
        <dbReference type="Proteomes" id="UP001589797"/>
    </source>
</evidence>
<evidence type="ECO:0000256" key="5">
    <source>
        <dbReference type="RuleBase" id="RU364069"/>
    </source>
</evidence>
<dbReference type="InterPro" id="IPR011051">
    <property type="entry name" value="RmlC_Cupin_sf"/>
</dbReference>
<keyword evidence="5 6" id="KW-0413">Isomerase</keyword>
<name>A0ABV6FRQ2_9BACT</name>
<comment type="caution">
    <text evidence="6">The sequence shown here is derived from an EMBL/GenBank/DDBJ whole genome shotgun (WGS) entry which is preliminary data.</text>
</comment>